<gene>
    <name evidence="1" type="ORF">TJEJU_2085</name>
</gene>
<reference evidence="1 2" key="1">
    <citation type="submission" date="2017-07" db="EMBL/GenBank/DDBJ databases">
        <authorList>
            <person name="Sun Z.S."/>
            <person name="Albrecht U."/>
            <person name="Echele G."/>
            <person name="Lee C.C."/>
        </authorList>
    </citation>
    <scope>NUCLEOTIDE SEQUENCE [LARGE SCALE GENOMIC DNA]</scope>
    <source>
        <strain evidence="2">type strain: KCTC 22618</strain>
    </source>
</reference>
<evidence type="ECO:0000313" key="2">
    <source>
        <dbReference type="Proteomes" id="UP000215214"/>
    </source>
</evidence>
<dbReference type="RefSeq" id="WP_095071820.1">
    <property type="nucleotide sequence ID" value="NZ_LT899436.1"/>
</dbReference>
<keyword evidence="2" id="KW-1185">Reference proteome</keyword>
<protein>
    <submittedName>
        <fullName evidence="1">Uncharacterized protein</fullName>
    </submittedName>
</protein>
<dbReference type="AlphaFoldDB" id="A0A238U9D6"/>
<accession>A0A238U9D6</accession>
<dbReference type="EMBL" id="LT899436">
    <property type="protein sequence ID" value="SNR15787.1"/>
    <property type="molecule type" value="Genomic_DNA"/>
</dbReference>
<evidence type="ECO:0000313" key="1">
    <source>
        <dbReference type="EMBL" id="SNR15787.1"/>
    </source>
</evidence>
<name>A0A238U9D6_9FLAO</name>
<sequence length="86" mass="10315">MKYYSTEELIFEEGIFKSYENGYLSFQLNNGELIKFEQINNNILNLYDLKSKIHIGKKFQIEYLEIIDDLDDEDFVILKLNKLKIL</sequence>
<dbReference type="Proteomes" id="UP000215214">
    <property type="component" value="Chromosome TJEJU"/>
</dbReference>
<proteinExistence type="predicted"/>
<dbReference type="KEGG" id="tje:TJEJU_2085"/>
<dbReference type="OrthoDB" id="1451875at2"/>
<organism evidence="1 2">
    <name type="scientific">Tenacibaculum jejuense</name>
    <dbReference type="NCBI Taxonomy" id="584609"/>
    <lineage>
        <taxon>Bacteria</taxon>
        <taxon>Pseudomonadati</taxon>
        <taxon>Bacteroidota</taxon>
        <taxon>Flavobacteriia</taxon>
        <taxon>Flavobacteriales</taxon>
        <taxon>Flavobacteriaceae</taxon>
        <taxon>Tenacibaculum</taxon>
    </lineage>
</organism>